<dbReference type="AlphaFoldDB" id="A0AAW2P971"/>
<organism evidence="2">
    <name type="scientific">Sesamum calycinum</name>
    <dbReference type="NCBI Taxonomy" id="2727403"/>
    <lineage>
        <taxon>Eukaryota</taxon>
        <taxon>Viridiplantae</taxon>
        <taxon>Streptophyta</taxon>
        <taxon>Embryophyta</taxon>
        <taxon>Tracheophyta</taxon>
        <taxon>Spermatophyta</taxon>
        <taxon>Magnoliopsida</taxon>
        <taxon>eudicotyledons</taxon>
        <taxon>Gunneridae</taxon>
        <taxon>Pentapetalae</taxon>
        <taxon>asterids</taxon>
        <taxon>lamiids</taxon>
        <taxon>Lamiales</taxon>
        <taxon>Pedaliaceae</taxon>
        <taxon>Sesamum</taxon>
    </lineage>
</organism>
<accession>A0AAW2P971</accession>
<evidence type="ECO:0000313" key="2">
    <source>
        <dbReference type="EMBL" id="KAL0351730.1"/>
    </source>
</evidence>
<comment type="caution">
    <text evidence="2">The sequence shown here is derived from an EMBL/GenBank/DDBJ whole genome shotgun (WGS) entry which is preliminary data.</text>
</comment>
<dbReference type="EMBL" id="JACGWM010000009">
    <property type="protein sequence ID" value="KAL0351730.1"/>
    <property type="molecule type" value="Genomic_DNA"/>
</dbReference>
<reference evidence="2" key="2">
    <citation type="journal article" date="2024" name="Plant">
        <title>Genomic evolution and insights into agronomic trait innovations of Sesamum species.</title>
        <authorList>
            <person name="Miao H."/>
            <person name="Wang L."/>
            <person name="Qu L."/>
            <person name="Liu H."/>
            <person name="Sun Y."/>
            <person name="Le M."/>
            <person name="Wang Q."/>
            <person name="Wei S."/>
            <person name="Zheng Y."/>
            <person name="Lin W."/>
            <person name="Duan Y."/>
            <person name="Cao H."/>
            <person name="Xiong S."/>
            <person name="Wang X."/>
            <person name="Wei L."/>
            <person name="Li C."/>
            <person name="Ma Q."/>
            <person name="Ju M."/>
            <person name="Zhao R."/>
            <person name="Li G."/>
            <person name="Mu C."/>
            <person name="Tian Q."/>
            <person name="Mei H."/>
            <person name="Zhang T."/>
            <person name="Gao T."/>
            <person name="Zhang H."/>
        </authorList>
    </citation>
    <scope>NUCLEOTIDE SEQUENCE</scope>
    <source>
        <strain evidence="2">KEN8</strain>
    </source>
</reference>
<protein>
    <submittedName>
        <fullName evidence="2">Protein MID1-COMPLEMENTING ACTIVITY 1</fullName>
    </submittedName>
</protein>
<proteinExistence type="predicted"/>
<dbReference type="PANTHER" id="PTHR35097">
    <property type="entry name" value="GDSL ESTERASE/LIPASE"/>
    <property type="match status" value="1"/>
</dbReference>
<dbReference type="CDD" id="cd21037">
    <property type="entry name" value="MLKL_NTD"/>
    <property type="match status" value="1"/>
</dbReference>
<name>A0AAW2P971_9LAMI</name>
<dbReference type="Gene3D" id="1.20.930.20">
    <property type="entry name" value="Adaptor protein Cbl, N-terminal domain"/>
    <property type="match status" value="1"/>
</dbReference>
<dbReference type="InterPro" id="IPR036537">
    <property type="entry name" value="Adaptor_Cbl_N_dom_sf"/>
</dbReference>
<feature type="domain" description="MCAfunc" evidence="1">
    <location>
        <begin position="432"/>
        <end position="504"/>
    </location>
</feature>
<sequence length="734" mass="82490">MEPVTSVVDKLKGFVKSSEDFARGLFDWRHNSNRRTPIEILKRLQREAFSDIMKLRDRQDKVERVLTFYKSSKGSPFEEASTHVKGKVDVRGGFFIMDGVDEQKHDAIQRSGIRTGIDARLTFETGVREKDTLVAEFMASEKGQDDMFGSSLSLAKVFYAAHISNWFSAIAIPMGAQCRDVGVATSSHQERALTDYSEFGPPLLNQYNGGAIGIMVRKSNVAASLAQFVSGLGIQLNSAGIGCSLSTFGQVVWQLSQSTKLSLLGVRRESRPSSQNTSLGAFAVPVSIFKRNRHSETSVEEDSPRSRERHILDESIALMFNSELDESTRIGGWIETKKSNPRDFQWAVTMCDTPEDEFGWGLTLGGLAQSPKILEHFQVETFFNLNIGKRFKLQPALLSTIVKEKNHTMASWEHFGEVANVIQLTGLNAVALVGLIVKAANTARMHRKNCRQFAQHVKMIGNLLEQLKISEMKKYPETREPLEQLEDALRRAYLLVNSCQERKLFVFDGYGVEYCLSERIEEIERDQREYTLDEDDRKAQAAISQNDTIILKKSISCSYPNLPFEKALQKEHEKLRRVLRGRKNLPQSFQKLKPEKGHFSSEKNSNKVDALTSSREATFSSVHNMGSKAEATWQEDWQADLLGCCSEPYLCTFPLKLPILGIFSYNILQVLRPFFCPCDTLSKIASVATGEEISPAEACNEIMAYSLIILHGCLLYYRSCVSEESSAFSDSVTS</sequence>
<dbReference type="InterPro" id="IPR045766">
    <property type="entry name" value="MCAfunc"/>
</dbReference>
<gene>
    <name evidence="2" type="ORF">Scaly_1561700</name>
</gene>
<reference evidence="2" key="1">
    <citation type="submission" date="2020-06" db="EMBL/GenBank/DDBJ databases">
        <authorList>
            <person name="Li T."/>
            <person name="Hu X."/>
            <person name="Zhang T."/>
            <person name="Song X."/>
            <person name="Zhang H."/>
            <person name="Dai N."/>
            <person name="Sheng W."/>
            <person name="Hou X."/>
            <person name="Wei L."/>
        </authorList>
    </citation>
    <scope>NUCLEOTIDE SEQUENCE</scope>
    <source>
        <strain evidence="2">KEN8</strain>
        <tissue evidence="2">Leaf</tissue>
    </source>
</reference>
<dbReference type="PANTHER" id="PTHR35097:SF1">
    <property type="entry name" value="GDSL ESTERASE_LIPASE"/>
    <property type="match status" value="1"/>
</dbReference>
<dbReference type="InterPro" id="IPR059179">
    <property type="entry name" value="MLKL-like_MCAfunc"/>
</dbReference>
<dbReference type="GO" id="GO:0007166">
    <property type="term" value="P:cell surface receptor signaling pathway"/>
    <property type="evidence" value="ECO:0007669"/>
    <property type="project" value="InterPro"/>
</dbReference>
<dbReference type="Pfam" id="PF19584">
    <property type="entry name" value="MCAfunc"/>
    <property type="match status" value="1"/>
</dbReference>
<evidence type="ECO:0000259" key="1">
    <source>
        <dbReference type="Pfam" id="PF19584"/>
    </source>
</evidence>